<comment type="caution">
    <text evidence="2">The sequence shown here is derived from an EMBL/GenBank/DDBJ whole genome shotgun (WGS) entry which is preliminary data.</text>
</comment>
<name>A0AAN8ESW7_TRICO</name>
<keyword evidence="3" id="KW-1185">Reference proteome</keyword>
<keyword evidence="1" id="KW-0812">Transmembrane</keyword>
<feature type="transmembrane region" description="Helical" evidence="1">
    <location>
        <begin position="344"/>
        <end position="362"/>
    </location>
</feature>
<keyword evidence="1" id="KW-1133">Transmembrane helix</keyword>
<feature type="transmembrane region" description="Helical" evidence="1">
    <location>
        <begin position="303"/>
        <end position="324"/>
    </location>
</feature>
<feature type="transmembrane region" description="Helical" evidence="1">
    <location>
        <begin position="220"/>
        <end position="239"/>
    </location>
</feature>
<feature type="non-terminal residue" evidence="2">
    <location>
        <position position="566"/>
    </location>
</feature>
<feature type="transmembrane region" description="Helical" evidence="1">
    <location>
        <begin position="369"/>
        <end position="390"/>
    </location>
</feature>
<gene>
    <name evidence="2" type="ORF">GCK32_002660</name>
</gene>
<feature type="transmembrane region" description="Helical" evidence="1">
    <location>
        <begin position="111"/>
        <end position="134"/>
    </location>
</feature>
<feature type="transmembrane region" description="Helical" evidence="1">
    <location>
        <begin position="7"/>
        <end position="26"/>
    </location>
</feature>
<feature type="transmembrane region" description="Helical" evidence="1">
    <location>
        <begin position="420"/>
        <end position="445"/>
    </location>
</feature>
<feature type="transmembrane region" description="Helical" evidence="1">
    <location>
        <begin position="259"/>
        <end position="283"/>
    </location>
</feature>
<feature type="transmembrane region" description="Helical" evidence="1">
    <location>
        <begin position="38"/>
        <end position="58"/>
    </location>
</feature>
<sequence>MISTERVSVLQLVTGFFGFLNAMVASLQNAEKSSHLDLYINTHWITTIVVFAGAARLLMINSWPAEIFSLMLQFLCFCITVNAMVADFWNLRLLSALNATLGPTPSTISHLQIYNSMDALLCVIAVLLSSYIIYHHFYSNVNSYIQTPSVKLLGMGTALVVLGVIRFVCYFCEFFKLAGQDRIRALFANYTLDEPAWICTQLALGVLCVLSSRGSKLLRALTLALAASTLMPSVFYLWLDYRWWASSRLSFGLLSKSSAYWQAAGVVISLCNVGVVTATLVQLLSMHSTTSHRVSFDVKTKRFLVVVAAIFLVLSCSTITLDVYTIWKKMFYRLFHGSEQKTPFLTALTAIFAVAASTSRFAPIALPVCIILSLYSLNSTIFQLISYMYLSWNGYFGDQLCELFFPGLGRCFLEVTKNEAVIHFIQMMLDFFVLLLSSILCAFAIRIATMVKAETTGNRRLESPIRWLGVLMALCGFAVLMQAIAFFRSSTDLHPMVVVYMALYHMALAIGLVVFPLYQIICSENLGTQPFNQTALLVMSVVRFVEILTQLDYRGTGDDLSMAWKV</sequence>
<proteinExistence type="predicted"/>
<dbReference type="EMBL" id="WIXE01022459">
    <property type="protein sequence ID" value="KAK5967446.1"/>
    <property type="molecule type" value="Genomic_DNA"/>
</dbReference>
<feature type="transmembrane region" description="Helical" evidence="1">
    <location>
        <begin position="70"/>
        <end position="91"/>
    </location>
</feature>
<accession>A0AAN8ESW7</accession>
<evidence type="ECO:0000313" key="2">
    <source>
        <dbReference type="EMBL" id="KAK5967446.1"/>
    </source>
</evidence>
<organism evidence="2 3">
    <name type="scientific">Trichostrongylus colubriformis</name>
    <name type="common">Black scour worm</name>
    <dbReference type="NCBI Taxonomy" id="6319"/>
    <lineage>
        <taxon>Eukaryota</taxon>
        <taxon>Metazoa</taxon>
        <taxon>Ecdysozoa</taxon>
        <taxon>Nematoda</taxon>
        <taxon>Chromadorea</taxon>
        <taxon>Rhabditida</taxon>
        <taxon>Rhabditina</taxon>
        <taxon>Rhabditomorpha</taxon>
        <taxon>Strongyloidea</taxon>
        <taxon>Trichostrongylidae</taxon>
        <taxon>Trichostrongylus</taxon>
    </lineage>
</organism>
<feature type="transmembrane region" description="Helical" evidence="1">
    <location>
        <begin position="497"/>
        <end position="518"/>
    </location>
</feature>
<feature type="transmembrane region" description="Helical" evidence="1">
    <location>
        <begin position="465"/>
        <end position="485"/>
    </location>
</feature>
<evidence type="ECO:0000313" key="3">
    <source>
        <dbReference type="Proteomes" id="UP001331761"/>
    </source>
</evidence>
<feature type="transmembrane region" description="Helical" evidence="1">
    <location>
        <begin position="195"/>
        <end position="213"/>
    </location>
</feature>
<keyword evidence="1" id="KW-0472">Membrane</keyword>
<protein>
    <submittedName>
        <fullName evidence="2">Uncharacterized protein</fullName>
    </submittedName>
</protein>
<evidence type="ECO:0000256" key="1">
    <source>
        <dbReference type="SAM" id="Phobius"/>
    </source>
</evidence>
<feature type="transmembrane region" description="Helical" evidence="1">
    <location>
        <begin position="155"/>
        <end position="175"/>
    </location>
</feature>
<dbReference type="Proteomes" id="UP001331761">
    <property type="component" value="Unassembled WGS sequence"/>
</dbReference>
<reference evidence="2 3" key="1">
    <citation type="submission" date="2019-10" db="EMBL/GenBank/DDBJ databases">
        <title>Assembly and Annotation for the nematode Trichostrongylus colubriformis.</title>
        <authorList>
            <person name="Martin J."/>
        </authorList>
    </citation>
    <scope>NUCLEOTIDE SEQUENCE [LARGE SCALE GENOMIC DNA]</scope>
    <source>
        <strain evidence="2">G859</strain>
        <tissue evidence="2">Whole worm</tissue>
    </source>
</reference>
<dbReference type="AlphaFoldDB" id="A0AAN8ESW7"/>